<sequence length="106" mass="12017">MHYTSITMNSSSTPKNALLTLFAIAICVIVLTPSISAAKKHHIEHRQDRVIGTDSSEIIIKEDYLSGDRIIRVKPKKQKEEDCNKYTSGQYPVIIKLEPDISNYKK</sequence>
<dbReference type="AlphaFoldDB" id="A0A1N6DU00"/>
<keyword evidence="2" id="KW-1185">Reference proteome</keyword>
<accession>A0A1N6DU00</accession>
<reference evidence="2" key="1">
    <citation type="submission" date="2016-11" db="EMBL/GenBank/DDBJ databases">
        <authorList>
            <person name="Varghese N."/>
            <person name="Submissions S."/>
        </authorList>
    </citation>
    <scope>NUCLEOTIDE SEQUENCE [LARGE SCALE GENOMIC DNA]</scope>
    <source>
        <strain evidence="2">DSM 17456</strain>
    </source>
</reference>
<dbReference type="Proteomes" id="UP000184694">
    <property type="component" value="Unassembled WGS sequence"/>
</dbReference>
<evidence type="ECO:0000313" key="2">
    <source>
        <dbReference type="Proteomes" id="UP000184694"/>
    </source>
</evidence>
<evidence type="ECO:0000313" key="1">
    <source>
        <dbReference type="EMBL" id="SIN74183.1"/>
    </source>
</evidence>
<dbReference type="EMBL" id="FSRG01000003">
    <property type="protein sequence ID" value="SIN74183.1"/>
    <property type="molecule type" value="Genomic_DNA"/>
</dbReference>
<dbReference type="STRING" id="1121457.SAMN02745161_0479"/>
<proteinExistence type="predicted"/>
<dbReference type="OrthoDB" id="5465189at2"/>
<gene>
    <name evidence="1" type="ORF">SAMN02745161_0479</name>
</gene>
<dbReference type="RefSeq" id="WP_074215348.1">
    <property type="nucleotide sequence ID" value="NZ_FSRG01000003.1"/>
</dbReference>
<organism evidence="1 2">
    <name type="scientific">Halodesulfovibrio marinisediminis DSM 17456</name>
    <dbReference type="NCBI Taxonomy" id="1121457"/>
    <lineage>
        <taxon>Bacteria</taxon>
        <taxon>Pseudomonadati</taxon>
        <taxon>Thermodesulfobacteriota</taxon>
        <taxon>Desulfovibrionia</taxon>
        <taxon>Desulfovibrionales</taxon>
        <taxon>Desulfovibrionaceae</taxon>
        <taxon>Halodesulfovibrio</taxon>
    </lineage>
</organism>
<name>A0A1N6DU00_9BACT</name>
<protein>
    <submittedName>
        <fullName evidence="1">Uncharacterized protein</fullName>
    </submittedName>
</protein>